<name>W4VJQ9_9BACI</name>
<sequence length="181" mass="20431">MIHEFDIIASLQQIWLVFRDIFYTSAGWNLSSIYLLGFLLLLGIMTVIMTASGASKAFGNWAIEKVKTRRGAQLVPAFLGVLIFIDDYFNSLAVGQVSRPLTDRYKISRVKLAYFIDSTSAPVTVLTPISSWGSIYNRNVRLYFRSDRNNCLSAIRSFRQNDTVEYVCICGIIISVFSCIV</sequence>
<dbReference type="PANTHER" id="PTHR43478">
    <property type="entry name" value="NA+/H+ ANTIPORTER-RELATED"/>
    <property type="match status" value="1"/>
</dbReference>
<evidence type="ECO:0000313" key="3">
    <source>
        <dbReference type="Proteomes" id="UP000019102"/>
    </source>
</evidence>
<accession>W4VJQ9</accession>
<feature type="transmembrane region" description="Helical" evidence="1">
    <location>
        <begin position="112"/>
        <end position="135"/>
    </location>
</feature>
<proteinExistence type="predicted"/>
<feature type="transmembrane region" description="Helical" evidence="1">
    <location>
        <begin position="33"/>
        <end position="54"/>
    </location>
</feature>
<keyword evidence="1" id="KW-1133">Transmembrane helix</keyword>
<keyword evidence="1" id="KW-0472">Membrane</keyword>
<reference evidence="2 3" key="1">
    <citation type="journal article" date="2014" name="Genome Announc.">
        <title>Draft Genome Sequence of the Boron-Tolerant and Moderately Halotolerant Bacterium Gracilibacillus boraciitolerans JCM 21714T.</title>
        <authorList>
            <person name="Ahmed I."/>
            <person name="Oshima K."/>
            <person name="Suda W."/>
            <person name="Kitamura K."/>
            <person name="Iida T."/>
            <person name="Ohmori Y."/>
            <person name="Fujiwara T."/>
            <person name="Hattori M."/>
            <person name="Ohkuma M."/>
        </authorList>
    </citation>
    <scope>NUCLEOTIDE SEQUENCE [LARGE SCALE GENOMIC DNA]</scope>
    <source>
        <strain evidence="2 3">JCM 21714</strain>
    </source>
</reference>
<dbReference type="eggNOG" id="COG1757">
    <property type="taxonomic scope" value="Bacteria"/>
</dbReference>
<evidence type="ECO:0000256" key="1">
    <source>
        <dbReference type="SAM" id="Phobius"/>
    </source>
</evidence>
<gene>
    <name evidence="2" type="ORF">JCM21714_2509</name>
</gene>
<dbReference type="Proteomes" id="UP000019102">
    <property type="component" value="Unassembled WGS sequence"/>
</dbReference>
<dbReference type="AlphaFoldDB" id="W4VJQ9"/>
<dbReference type="PANTHER" id="PTHR43478:SF1">
    <property type="entry name" value="NA+_H+ ANTIPORTER NHAC-LIKE C-TERMINAL DOMAIN-CONTAINING PROTEIN"/>
    <property type="match status" value="1"/>
</dbReference>
<dbReference type="EMBL" id="BAVS01000012">
    <property type="protein sequence ID" value="GAE93427.1"/>
    <property type="molecule type" value="Genomic_DNA"/>
</dbReference>
<keyword evidence="3" id="KW-1185">Reference proteome</keyword>
<comment type="caution">
    <text evidence="2">The sequence shown here is derived from an EMBL/GenBank/DDBJ whole genome shotgun (WGS) entry which is preliminary data.</text>
</comment>
<evidence type="ECO:0000313" key="2">
    <source>
        <dbReference type="EMBL" id="GAE93427.1"/>
    </source>
</evidence>
<feature type="transmembrane region" description="Helical" evidence="1">
    <location>
        <begin position="74"/>
        <end position="92"/>
    </location>
</feature>
<protein>
    <submittedName>
        <fullName evidence="2">Na+/H+ antiporter</fullName>
    </submittedName>
</protein>
<dbReference type="RefSeq" id="WP_369403527.1">
    <property type="nucleotide sequence ID" value="NZ_BAVS01000012.1"/>
</dbReference>
<dbReference type="STRING" id="1298598.JCM21714_2509"/>
<keyword evidence="1" id="KW-0812">Transmembrane</keyword>
<organism evidence="2 3">
    <name type="scientific">Gracilibacillus boraciitolerans JCM 21714</name>
    <dbReference type="NCBI Taxonomy" id="1298598"/>
    <lineage>
        <taxon>Bacteria</taxon>
        <taxon>Bacillati</taxon>
        <taxon>Bacillota</taxon>
        <taxon>Bacilli</taxon>
        <taxon>Bacillales</taxon>
        <taxon>Bacillaceae</taxon>
        <taxon>Gracilibacillus</taxon>
    </lineage>
</organism>